<evidence type="ECO:0000256" key="1">
    <source>
        <dbReference type="SAM" id="SignalP"/>
    </source>
</evidence>
<organism evidence="3 4">
    <name type="scientific">Noviherbaspirillum suwonense</name>
    <dbReference type="NCBI Taxonomy" id="1224511"/>
    <lineage>
        <taxon>Bacteria</taxon>
        <taxon>Pseudomonadati</taxon>
        <taxon>Pseudomonadota</taxon>
        <taxon>Betaproteobacteria</taxon>
        <taxon>Burkholderiales</taxon>
        <taxon>Oxalobacteraceae</taxon>
        <taxon>Noviherbaspirillum</taxon>
    </lineage>
</organism>
<comment type="caution">
    <text evidence="3">The sequence shown here is derived from an EMBL/GenBank/DDBJ whole genome shotgun (WGS) entry which is preliminary data.</text>
</comment>
<dbReference type="Pfam" id="PF07589">
    <property type="entry name" value="PEP-CTERM"/>
    <property type="match status" value="1"/>
</dbReference>
<evidence type="ECO:0000313" key="3">
    <source>
        <dbReference type="EMBL" id="SMP67036.1"/>
    </source>
</evidence>
<evidence type="ECO:0000313" key="4">
    <source>
        <dbReference type="Proteomes" id="UP001158049"/>
    </source>
</evidence>
<keyword evidence="4" id="KW-1185">Reference proteome</keyword>
<protein>
    <submittedName>
        <fullName evidence="3">PEP-CTERM protein-sorting domain-containing protein</fullName>
    </submittedName>
</protein>
<feature type="chain" id="PRO_5045856784" evidence="1">
    <location>
        <begin position="20"/>
        <end position="193"/>
    </location>
</feature>
<dbReference type="NCBIfam" id="TIGR02595">
    <property type="entry name" value="PEP_CTERM"/>
    <property type="match status" value="1"/>
</dbReference>
<reference evidence="3 4" key="1">
    <citation type="submission" date="2017-05" db="EMBL/GenBank/DDBJ databases">
        <authorList>
            <person name="Varghese N."/>
            <person name="Submissions S."/>
        </authorList>
    </citation>
    <scope>NUCLEOTIDE SEQUENCE [LARGE SCALE GENOMIC DNA]</scope>
    <source>
        <strain evidence="3 4">DSM 26001</strain>
    </source>
</reference>
<sequence length="193" mass="20417">MKRFLLAALLATVGFNASAVVMDFNSLTGNNGDVNRGKHYEEDGFQLDTTGTNGFASIHSGSVGYDGNTGFFNNNINGVTVLTKIGGGLFSLDSIGLDSLDGGYQVTVTFTGTLLNGSTTSTEFRTNSANNLQTFNFGTSFDNVTSVRWTQASPYHSFDNINVTAQVPEPGTVAMLGLGLLAFTAARRKSAKK</sequence>
<feature type="domain" description="Ice-binding protein C-terminal" evidence="2">
    <location>
        <begin position="166"/>
        <end position="189"/>
    </location>
</feature>
<feature type="signal peptide" evidence="1">
    <location>
        <begin position="1"/>
        <end position="19"/>
    </location>
</feature>
<dbReference type="Proteomes" id="UP001158049">
    <property type="component" value="Unassembled WGS sequence"/>
</dbReference>
<dbReference type="InterPro" id="IPR013424">
    <property type="entry name" value="Ice-binding_C"/>
</dbReference>
<dbReference type="EMBL" id="FXUL01000012">
    <property type="protein sequence ID" value="SMP67036.1"/>
    <property type="molecule type" value="Genomic_DNA"/>
</dbReference>
<dbReference type="RefSeq" id="WP_283443282.1">
    <property type="nucleotide sequence ID" value="NZ_FXUL01000012.1"/>
</dbReference>
<keyword evidence="1" id="KW-0732">Signal</keyword>
<gene>
    <name evidence="3" type="ORF">SAMN06295970_11283</name>
</gene>
<accession>A0ABY1QD04</accession>
<proteinExistence type="predicted"/>
<name>A0ABY1QD04_9BURK</name>
<evidence type="ECO:0000259" key="2">
    <source>
        <dbReference type="Pfam" id="PF07589"/>
    </source>
</evidence>